<dbReference type="GeneID" id="71990191"/>
<comment type="function">
    <text evidence="1">Has a role in a nucleosome assembly pathway that is required for the integrity of heterochromatin and proper chromosome segregation.</text>
</comment>
<dbReference type="OrthoDB" id="77564at2759"/>
<feature type="region of interest" description="Disordered" evidence="6">
    <location>
        <begin position="325"/>
        <end position="436"/>
    </location>
</feature>
<comment type="similarity">
    <text evidence="3">Belongs to the HIR3 family.</text>
</comment>
<feature type="region of interest" description="Disordered" evidence="6">
    <location>
        <begin position="1711"/>
        <end position="1784"/>
    </location>
</feature>
<feature type="region of interest" description="Disordered" evidence="6">
    <location>
        <begin position="1831"/>
        <end position="1884"/>
    </location>
</feature>
<reference evidence="7" key="2">
    <citation type="journal article" date="2022" name="Microb. Genom.">
        <title>A chromosome-scale genome assembly of the tomato pathogen Cladosporium fulvum reveals a compartmentalized genome architecture and the presence of a dispensable chromosome.</title>
        <authorList>
            <person name="Zaccaron A.Z."/>
            <person name="Chen L.H."/>
            <person name="Samaras A."/>
            <person name="Stergiopoulos I."/>
        </authorList>
    </citation>
    <scope>NUCLEOTIDE SEQUENCE</scope>
    <source>
        <strain evidence="7">Race5_Kim</strain>
    </source>
</reference>
<evidence type="ECO:0000256" key="4">
    <source>
        <dbReference type="ARBA" id="ARBA00014848"/>
    </source>
</evidence>
<evidence type="ECO:0000256" key="2">
    <source>
        <dbReference type="ARBA" id="ARBA00004123"/>
    </source>
</evidence>
<feature type="compositionally biased region" description="Basic and acidic residues" evidence="6">
    <location>
        <begin position="1711"/>
        <end position="1723"/>
    </location>
</feature>
<evidence type="ECO:0000313" key="7">
    <source>
        <dbReference type="EMBL" id="UJO19690.1"/>
    </source>
</evidence>
<dbReference type="GO" id="GO:0000417">
    <property type="term" value="C:HIR complex"/>
    <property type="evidence" value="ECO:0007669"/>
    <property type="project" value="TreeGrafter"/>
</dbReference>
<dbReference type="PANTHER" id="PTHR15502:SF7">
    <property type="entry name" value="CALCINEURIN-BINDING PROTEIN CABIN-1"/>
    <property type="match status" value="1"/>
</dbReference>
<evidence type="ECO:0000256" key="3">
    <source>
        <dbReference type="ARBA" id="ARBA00007335"/>
    </source>
</evidence>
<dbReference type="EMBL" id="CP090169">
    <property type="protein sequence ID" value="UJO19690.1"/>
    <property type="molecule type" value="Genomic_DNA"/>
</dbReference>
<dbReference type="GO" id="GO:0005634">
    <property type="term" value="C:nucleus"/>
    <property type="evidence" value="ECO:0007669"/>
    <property type="project" value="UniProtKB-SubCell"/>
</dbReference>
<name>A0A9Q8URF8_PASFU</name>
<dbReference type="GO" id="GO:0031491">
    <property type="term" value="F:nucleosome binding"/>
    <property type="evidence" value="ECO:0007669"/>
    <property type="project" value="TreeGrafter"/>
</dbReference>
<gene>
    <name evidence="7" type="ORF">CLAFUR5_10313</name>
</gene>
<feature type="compositionally biased region" description="Basic and acidic residues" evidence="6">
    <location>
        <begin position="1859"/>
        <end position="1868"/>
    </location>
</feature>
<comment type="subcellular location">
    <subcellularLocation>
        <location evidence="2">Nucleus</location>
    </subcellularLocation>
</comment>
<proteinExistence type="inferred from homology"/>
<evidence type="ECO:0000256" key="6">
    <source>
        <dbReference type="SAM" id="MobiDB-lite"/>
    </source>
</evidence>
<dbReference type="KEGG" id="ffu:CLAFUR5_10313"/>
<feature type="compositionally biased region" description="Acidic residues" evidence="6">
    <location>
        <begin position="1845"/>
        <end position="1858"/>
    </location>
</feature>
<dbReference type="GO" id="GO:0006325">
    <property type="term" value="P:chromatin organization"/>
    <property type="evidence" value="ECO:0007669"/>
    <property type="project" value="InterPro"/>
</dbReference>
<reference evidence="7" key="1">
    <citation type="submission" date="2021-12" db="EMBL/GenBank/DDBJ databases">
        <authorList>
            <person name="Zaccaron A."/>
            <person name="Stergiopoulos I."/>
        </authorList>
    </citation>
    <scope>NUCLEOTIDE SEQUENCE</scope>
    <source>
        <strain evidence="7">Race5_Kim</strain>
    </source>
</reference>
<keyword evidence="8" id="KW-1185">Reference proteome</keyword>
<feature type="compositionally biased region" description="Acidic residues" evidence="6">
    <location>
        <begin position="1869"/>
        <end position="1884"/>
    </location>
</feature>
<evidence type="ECO:0000256" key="1">
    <source>
        <dbReference type="ARBA" id="ARBA00002687"/>
    </source>
</evidence>
<accession>A0A9Q8URF8</accession>
<dbReference type="InterPro" id="IPR033053">
    <property type="entry name" value="Hir3/CABIN1"/>
</dbReference>
<protein>
    <recommendedName>
        <fullName evidence="4">Histone transcription regulator 3 homolog</fullName>
    </recommendedName>
</protein>
<dbReference type="RefSeq" id="XP_047764056.1">
    <property type="nucleotide sequence ID" value="XM_047909461.1"/>
</dbReference>
<sequence length="1901" mass="213006">MSGFHALNIESDDESDIEIDDTKEIQIEEALKLYQNALKYHAEGPPSFVKAEEAYRQLFDSEVFRYPESQAELRRIELYGVPDQDDFLDDLQTGLLPTTTGLDTGPSTLPQILHLSHKNYAQFRLESLSAKFDSFNASLNQILADASEALEHFVQALDKDDSDLDLWRRTASVGEILDSKRIARFCLESVLAEDDAGLNAVMSLPGLEEGFAGEQLRDLVMELQDHLSLLQAPLSVTKRKVLSQMLKRQLHPYRGLLQQKSLAEERGEEAYKAHRYQNVPLKAPATWTELGDQLLKQLQNNQYGMSSSVPGVPIVFELGRAISSTHDSAEHTRSPSTAGALPNAGETAMPTSLSDMFPGLDSGRPTVQPQIASADPSMQVASASPQDMDVDPTASPTMTLPSRKRSGDAAGLNDGPEEGRTKSRRTRTRESNVDSVEGRQAVVDANTRWEYEQQLNEFQAADDWMFETVGNFFERAGIVGFDAARHVRQEMASSTGSTPSTEPTNAMQDLKIARSAIQSFLDRFDDKLAHFLLHGGETLNLGQSHSVAGGAASYTMGSASRAVNKMPLMINDGLQEMLTSVNEGQYLTKEVTWLFIEALFEPGKVCEDGSSYTQYLWPEDLKTIVVRNMVNFDDSIYAEAFSRLDSAKGSLTQESFDAPAEMVQGVFELHLDIYSLIKQPNSGVESDIVIAQGDRLQRWSDLAREYMQFRAERSASTSLQDPLNLRFLWATTAAMGTSSEVTQDHILECMNDLRGIFAETGELSILLQNNAIMPELSLAALDRDISRLTTKDFFLKVTDQDLRDPASVIESLEPLLEALEAARQRPGTDGDTAEPPPGVSSELVRFLEGSNVSTRLLLWQRLRDAYIGIEYKPMVVYCYLRMARIVLDELKSAEVAALPQADRQSTVLKCFRLLQDMVKRMYNVLQSSSDALETIDGDRLNLGVTAFGEILQLLQVFNVAEDSLRVGQSHPPSQPNGLPVPSFGAVTTMVHEMQVQIWIILYAFLQEAMAQNADQFPTPLGDRFDFLRTAHRNLGIRGICGKLNRAFVRMLKDEFFHMQHVDGYDSEQAQVLHDLYRLNCFLNPSYELIEHNCTADAFLDRNVALQAVDLLLAQASKLPVKELIKHPLKDTIDKVHGALARKKPTEAILRNREIYRAYLKSPINPVDLFSCLKGDGNQLPVTPIPRDDALLASKGWHFLMGHLALTKYRSQKRTGPTPTEDVDIAIAFFNQDLEYTGENWETWLRLAQAYDTKIEENVVWSAEKLNNNMQEIISMQRAALHCYIMATALAYRSADLAFETSSKMTELFYDFAHRLYSSAREPFNMHAFEVEDTERFVSLQSAGVQRQVPFKSLRVYTAVKLANVLFKRALPGKPDNWMLHYMIGKCLHKMHAAPSSVRPHGEAPAATQVLAAFVRALELLPDKDKKESRDTKKEPVLEPHYKLLSIVHKLLTLSKSITLQQAKEVLGHSFYARKDEETFPTNMNDWTPYVLGVLKTLRAADKSNWYHRMIFRSAYIIYEDAVARGDEDAGAIGAKQELSAQMFTKTMVLQVWRPESERAGRHFVYTTAYTRFFMKILKHLNDRAGLEQLARRVRRRPHDLFEHGQVWQDICNAYLQLLRSHGALSEGLETSTFSNIVHEDFLARKEPLERWMQSTDNGVSPALDVLREVQELKKINQSLMKPGAIDDLIGDSYAQLFNTVGKQLWEEELRAKREEDAKREAEKPPPVLSPARNPMMSLTHLMNVDGSSDTAHTPQPHAGAAPSATLGPSADAPPVRRKVGVGRREIRTTAESCFQKAGSKTQPIDPDKIIANAPKVQVLIERARLPLLGEASVETSAPGSIHDSADDESELSELEDDNDRPQEDRSSPVDDEGEEMRDVQDDEGVDMLNALQHEVVDATET</sequence>
<organism evidence="7 8">
    <name type="scientific">Passalora fulva</name>
    <name type="common">Tomato leaf mold</name>
    <name type="synonym">Cladosporium fulvum</name>
    <dbReference type="NCBI Taxonomy" id="5499"/>
    <lineage>
        <taxon>Eukaryota</taxon>
        <taxon>Fungi</taxon>
        <taxon>Dikarya</taxon>
        <taxon>Ascomycota</taxon>
        <taxon>Pezizomycotina</taxon>
        <taxon>Dothideomycetes</taxon>
        <taxon>Dothideomycetidae</taxon>
        <taxon>Mycosphaerellales</taxon>
        <taxon>Mycosphaerellaceae</taxon>
        <taxon>Fulvia</taxon>
    </lineage>
</organism>
<dbReference type="PANTHER" id="PTHR15502">
    <property type="entry name" value="CALCINEURIN-BINDING PROTEIN CABIN 1-RELATED"/>
    <property type="match status" value="1"/>
</dbReference>
<keyword evidence="5" id="KW-0539">Nucleus</keyword>
<dbReference type="Proteomes" id="UP000756132">
    <property type="component" value="Chromosome 7"/>
</dbReference>
<evidence type="ECO:0000256" key="5">
    <source>
        <dbReference type="ARBA" id="ARBA00023242"/>
    </source>
</evidence>
<evidence type="ECO:0000313" key="8">
    <source>
        <dbReference type="Proteomes" id="UP000756132"/>
    </source>
</evidence>